<organism evidence="2 3">
    <name type="scientific">Tanacetum coccineum</name>
    <dbReference type="NCBI Taxonomy" id="301880"/>
    <lineage>
        <taxon>Eukaryota</taxon>
        <taxon>Viridiplantae</taxon>
        <taxon>Streptophyta</taxon>
        <taxon>Embryophyta</taxon>
        <taxon>Tracheophyta</taxon>
        <taxon>Spermatophyta</taxon>
        <taxon>Magnoliopsida</taxon>
        <taxon>eudicotyledons</taxon>
        <taxon>Gunneridae</taxon>
        <taxon>Pentapetalae</taxon>
        <taxon>asterids</taxon>
        <taxon>campanulids</taxon>
        <taxon>Asterales</taxon>
        <taxon>Asteraceae</taxon>
        <taxon>Asteroideae</taxon>
        <taxon>Anthemideae</taxon>
        <taxon>Anthemidinae</taxon>
        <taxon>Tanacetum</taxon>
    </lineage>
</organism>
<dbReference type="Proteomes" id="UP001151760">
    <property type="component" value="Unassembled WGS sequence"/>
</dbReference>
<feature type="compositionally biased region" description="Basic and acidic residues" evidence="1">
    <location>
        <begin position="81"/>
        <end position="97"/>
    </location>
</feature>
<keyword evidence="3" id="KW-1185">Reference proteome</keyword>
<sequence>MRELRRKLFKGTDDEDAHEHMRRVLEITDIFHFPGVTHDAVMLRVFPITLKGPALRWMNRLLVPEIKKRTKRKTKMTKPGTRSERERKKSKRPEPKAHLSLIPA</sequence>
<reference evidence="2" key="2">
    <citation type="submission" date="2022-01" db="EMBL/GenBank/DDBJ databases">
        <authorList>
            <person name="Yamashiro T."/>
            <person name="Shiraishi A."/>
            <person name="Satake H."/>
            <person name="Nakayama K."/>
        </authorList>
    </citation>
    <scope>NUCLEOTIDE SEQUENCE</scope>
</reference>
<evidence type="ECO:0000313" key="3">
    <source>
        <dbReference type="Proteomes" id="UP001151760"/>
    </source>
</evidence>
<evidence type="ECO:0008006" key="4">
    <source>
        <dbReference type="Google" id="ProtNLM"/>
    </source>
</evidence>
<dbReference type="EMBL" id="BQNB010011586">
    <property type="protein sequence ID" value="GJS92504.1"/>
    <property type="molecule type" value="Genomic_DNA"/>
</dbReference>
<accession>A0ABQ4ZQE4</accession>
<comment type="caution">
    <text evidence="2">The sequence shown here is derived from an EMBL/GenBank/DDBJ whole genome shotgun (WGS) entry which is preliminary data.</text>
</comment>
<gene>
    <name evidence="2" type="ORF">Tco_0799472</name>
</gene>
<evidence type="ECO:0000313" key="2">
    <source>
        <dbReference type="EMBL" id="GJS92504.1"/>
    </source>
</evidence>
<name>A0ABQ4ZQE4_9ASTR</name>
<protein>
    <recommendedName>
        <fullName evidence="4">Retrotransposon gag domain-containing protein</fullName>
    </recommendedName>
</protein>
<evidence type="ECO:0000256" key="1">
    <source>
        <dbReference type="SAM" id="MobiDB-lite"/>
    </source>
</evidence>
<reference evidence="2" key="1">
    <citation type="journal article" date="2022" name="Int. J. Mol. Sci.">
        <title>Draft Genome of Tanacetum Coccineum: Genomic Comparison of Closely Related Tanacetum-Family Plants.</title>
        <authorList>
            <person name="Yamashiro T."/>
            <person name="Shiraishi A."/>
            <person name="Nakayama K."/>
            <person name="Satake H."/>
        </authorList>
    </citation>
    <scope>NUCLEOTIDE SEQUENCE</scope>
</reference>
<proteinExistence type="predicted"/>
<feature type="region of interest" description="Disordered" evidence="1">
    <location>
        <begin position="67"/>
        <end position="104"/>
    </location>
</feature>